<feature type="compositionally biased region" description="Polar residues" evidence="1">
    <location>
        <begin position="675"/>
        <end position="691"/>
    </location>
</feature>
<name>A0AA39QA28_9AGAR</name>
<gene>
    <name evidence="2" type="ORF">EDD18DRAFT_1155019</name>
</gene>
<feature type="region of interest" description="Disordered" evidence="1">
    <location>
        <begin position="369"/>
        <end position="392"/>
    </location>
</feature>
<feature type="compositionally biased region" description="Low complexity" evidence="1">
    <location>
        <begin position="474"/>
        <end position="488"/>
    </location>
</feature>
<protein>
    <submittedName>
        <fullName evidence="2">Uncharacterized protein</fullName>
    </submittedName>
</protein>
<evidence type="ECO:0000256" key="1">
    <source>
        <dbReference type="SAM" id="MobiDB-lite"/>
    </source>
</evidence>
<dbReference type="EMBL" id="JAUEPU010000010">
    <property type="protein sequence ID" value="KAK0499030.1"/>
    <property type="molecule type" value="Genomic_DNA"/>
</dbReference>
<organism evidence="2 3">
    <name type="scientific">Armillaria luteobubalina</name>
    <dbReference type="NCBI Taxonomy" id="153913"/>
    <lineage>
        <taxon>Eukaryota</taxon>
        <taxon>Fungi</taxon>
        <taxon>Dikarya</taxon>
        <taxon>Basidiomycota</taxon>
        <taxon>Agaricomycotina</taxon>
        <taxon>Agaricomycetes</taxon>
        <taxon>Agaricomycetidae</taxon>
        <taxon>Agaricales</taxon>
        <taxon>Marasmiineae</taxon>
        <taxon>Physalacriaceae</taxon>
        <taxon>Armillaria</taxon>
    </lineage>
</organism>
<feature type="region of interest" description="Disordered" evidence="1">
    <location>
        <begin position="421"/>
        <end position="719"/>
    </location>
</feature>
<evidence type="ECO:0000313" key="3">
    <source>
        <dbReference type="Proteomes" id="UP001175228"/>
    </source>
</evidence>
<feature type="compositionally biased region" description="Basic and acidic residues" evidence="1">
    <location>
        <begin position="136"/>
        <end position="149"/>
    </location>
</feature>
<accession>A0AA39QA28</accession>
<feature type="compositionally biased region" description="Low complexity" evidence="1">
    <location>
        <begin position="43"/>
        <end position="54"/>
    </location>
</feature>
<sequence length="756" mass="81427">MANSPSHSSTHSMSSSNLQLPSITDQKRQRRMTSPSTMSLTLPEKSPSQSSSGRPPSPLRNEFIPNTFTGIDAESEDGDEDDDDDDEDGQWMRSPSPTSSVSQFAASWANRVGNLVSGIAPRSPSNMPTDAEIEAEAERERERGRREAERILTEEAAGRKMVEDRVLAMLESTRSLPPPPSRSQTMPVSNPPSPSASQKESMGWWTAAKNRLTPTKELTPAQQVIQDTKAREKEQKRNSKGKEKEKERSWPANTQTKYSDPAYLNLSAPTTPPRRPIPVSPNVSPTPSRPNATIMPPNLTPSPMRHTDSGSSSREAPPLYAQFDSEGTLDVHVTLLTIAKRFEKLEKWTVGHVRALEERMSDVERWLVDKEKEKDESSVHEPPAPTPNVDKEIQDLRDEMTEIQSRVGELGREMAKLATAPANLSSVPSRQPAEISIAPQTTSSMVVQGNSYPTPAMNTPNHGRYPSGTVIQTSPPLGSSKSSVSRLPYPTGDYASPPPSTVTSFSPPHSPPSASHTRPLSISGLPPVGVGLGISTAATPSHSSSPSPSPSAYSSAFSSAQPASRPSSPAPKNLPPPPGSRRPSCSPTPAPRKRYTVALGEPITSPPEEEERPERPPSSASSSIGRAYFSSSPKAVSDEEEFQEETIGKSSASRILGSSSSAPASPPNADRRMRAQSTYGFSSLQAPQASISPLKPKLRSRSSDRSTASPGPATGKFVDPYVLRQQSMNASKIATPKPVGKVPIGQLVAFFDGEKK</sequence>
<proteinExistence type="predicted"/>
<dbReference type="AlphaFoldDB" id="A0AA39QA28"/>
<feature type="compositionally biased region" description="Polar residues" evidence="1">
    <location>
        <begin position="438"/>
        <end position="461"/>
    </location>
</feature>
<feature type="region of interest" description="Disordered" evidence="1">
    <location>
        <begin position="117"/>
        <end position="149"/>
    </location>
</feature>
<feature type="compositionally biased region" description="Basic and acidic residues" evidence="1">
    <location>
        <begin position="369"/>
        <end position="379"/>
    </location>
</feature>
<feature type="compositionally biased region" description="Pro residues" evidence="1">
    <location>
        <begin position="568"/>
        <end position="590"/>
    </location>
</feature>
<feature type="compositionally biased region" description="Basic and acidic residues" evidence="1">
    <location>
        <begin position="228"/>
        <end position="249"/>
    </location>
</feature>
<feature type="compositionally biased region" description="Pro residues" evidence="1">
    <location>
        <begin position="270"/>
        <end position="279"/>
    </location>
</feature>
<feature type="compositionally biased region" description="Low complexity" evidence="1">
    <location>
        <begin position="501"/>
        <end position="516"/>
    </location>
</feature>
<feature type="region of interest" description="Disordered" evidence="1">
    <location>
        <begin position="171"/>
        <end position="318"/>
    </location>
</feature>
<reference evidence="2" key="1">
    <citation type="submission" date="2023-06" db="EMBL/GenBank/DDBJ databases">
        <authorList>
            <consortium name="Lawrence Berkeley National Laboratory"/>
            <person name="Ahrendt S."/>
            <person name="Sahu N."/>
            <person name="Indic B."/>
            <person name="Wong-Bajracharya J."/>
            <person name="Merenyi Z."/>
            <person name="Ke H.-M."/>
            <person name="Monk M."/>
            <person name="Kocsube S."/>
            <person name="Drula E."/>
            <person name="Lipzen A."/>
            <person name="Balint B."/>
            <person name="Henrissat B."/>
            <person name="Andreopoulos B."/>
            <person name="Martin F.M."/>
            <person name="Harder C.B."/>
            <person name="Rigling D."/>
            <person name="Ford K.L."/>
            <person name="Foster G.D."/>
            <person name="Pangilinan J."/>
            <person name="Papanicolaou A."/>
            <person name="Barry K."/>
            <person name="LaButti K."/>
            <person name="Viragh M."/>
            <person name="Koriabine M."/>
            <person name="Yan M."/>
            <person name="Riley R."/>
            <person name="Champramary S."/>
            <person name="Plett K.L."/>
            <person name="Tsai I.J."/>
            <person name="Slot J."/>
            <person name="Sipos G."/>
            <person name="Plett J."/>
            <person name="Nagy L.G."/>
            <person name="Grigoriev I.V."/>
        </authorList>
    </citation>
    <scope>NUCLEOTIDE SEQUENCE</scope>
    <source>
        <strain evidence="2">HWK02</strain>
    </source>
</reference>
<evidence type="ECO:0000313" key="2">
    <source>
        <dbReference type="EMBL" id="KAK0499030.1"/>
    </source>
</evidence>
<keyword evidence="3" id="KW-1185">Reference proteome</keyword>
<feature type="compositionally biased region" description="Low complexity" evidence="1">
    <location>
        <begin position="1"/>
        <end position="16"/>
    </location>
</feature>
<feature type="compositionally biased region" description="Acidic residues" evidence="1">
    <location>
        <begin position="73"/>
        <end position="89"/>
    </location>
</feature>
<feature type="compositionally biased region" description="Low complexity" evidence="1">
    <location>
        <begin position="535"/>
        <end position="567"/>
    </location>
</feature>
<feature type="compositionally biased region" description="Polar residues" evidence="1">
    <location>
        <begin position="93"/>
        <end position="105"/>
    </location>
</feature>
<feature type="compositionally biased region" description="Polar residues" evidence="1">
    <location>
        <begin position="281"/>
        <end position="291"/>
    </location>
</feature>
<feature type="compositionally biased region" description="Low complexity" evidence="1">
    <location>
        <begin position="650"/>
        <end position="663"/>
    </location>
</feature>
<feature type="region of interest" description="Disordered" evidence="1">
    <location>
        <begin position="1"/>
        <end position="105"/>
    </location>
</feature>
<dbReference type="Proteomes" id="UP001175228">
    <property type="component" value="Unassembled WGS sequence"/>
</dbReference>
<comment type="caution">
    <text evidence="2">The sequence shown here is derived from an EMBL/GenBank/DDBJ whole genome shotgun (WGS) entry which is preliminary data.</text>
</comment>